<feature type="transmembrane region" description="Helical" evidence="6">
    <location>
        <begin position="66"/>
        <end position="89"/>
    </location>
</feature>
<sequence length="501" mass="56314">MPGKTLGDIHHTMGTFMPHGAGFLWQPGILWLHVLSDLGIGLSAFGLGWALLYIRTKRRDLSMRNLYMIFAVLSGLAGVLALSDIWLIWHTDYLASGLFRLIYAGISLWCLVAVLLTVPRALTQPSPQQLSQANEALESLYRQTEEASRAVIDNVLDGVITIDEHDRIHSFNAACEDMFGYQASEVIGRPISLLMPDPTYTEHDRYVSEYLPIDAGARAVQARRKDGTAFSADLSVSAFEVDGKPHYTGIIRDITKAKQAEAARQKLLKRLTDSNTELERFAYVASHDMQEPLRMVLNFSQIIAHDYADKLDDDGREYLKIIGDSAGRMRDMVQDLLEYARLDKDSGRYDKVDLRVELAHVLENLRTLTKESQAVITYDPLPVICGNGVQLMRLMQNLIANAIKYQKPRRLPVVHVGCEDDGDYWRISVRDNGMGIEDAFIDQIFEPFRRLHSWEGIQGSGLGLSVCRKIVESHGGRIWAVSEPDTGSTFFFTIPKNPKSE</sequence>
<dbReference type="NCBIfam" id="TIGR00229">
    <property type="entry name" value="sensory_box"/>
    <property type="match status" value="1"/>
</dbReference>
<dbReference type="RefSeq" id="WP_170828295.1">
    <property type="nucleotide sequence ID" value="NZ_CBCRYE010000001.1"/>
</dbReference>
<evidence type="ECO:0000256" key="1">
    <source>
        <dbReference type="ARBA" id="ARBA00000085"/>
    </source>
</evidence>
<evidence type="ECO:0000256" key="2">
    <source>
        <dbReference type="ARBA" id="ARBA00012438"/>
    </source>
</evidence>
<keyword evidence="6" id="KW-0472">Membrane</keyword>
<evidence type="ECO:0000259" key="7">
    <source>
        <dbReference type="PROSITE" id="PS50109"/>
    </source>
</evidence>
<accession>A0A1G4S383</accession>
<keyword evidence="4" id="KW-0808">Transferase</keyword>
<dbReference type="InterPro" id="IPR035965">
    <property type="entry name" value="PAS-like_dom_sf"/>
</dbReference>
<gene>
    <name evidence="9" type="ORF">SAMN02927928_2353</name>
</gene>
<dbReference type="Pfam" id="PF00512">
    <property type="entry name" value="HisKA"/>
    <property type="match status" value="1"/>
</dbReference>
<dbReference type="CDD" id="cd00130">
    <property type="entry name" value="PAS"/>
    <property type="match status" value="1"/>
</dbReference>
<dbReference type="SMART" id="SM00388">
    <property type="entry name" value="HisKA"/>
    <property type="match status" value="1"/>
</dbReference>
<evidence type="ECO:0000256" key="4">
    <source>
        <dbReference type="ARBA" id="ARBA00022679"/>
    </source>
</evidence>
<comment type="catalytic activity">
    <reaction evidence="1">
        <text>ATP + protein L-histidine = ADP + protein N-phospho-L-histidine.</text>
        <dbReference type="EC" id="2.7.13.3"/>
    </reaction>
</comment>
<dbReference type="SMART" id="SM00091">
    <property type="entry name" value="PAS"/>
    <property type="match status" value="1"/>
</dbReference>
<dbReference type="PRINTS" id="PR00344">
    <property type="entry name" value="BCTRLSENSOR"/>
</dbReference>
<dbReference type="InterPro" id="IPR013767">
    <property type="entry name" value="PAS_fold"/>
</dbReference>
<dbReference type="Pfam" id="PF02518">
    <property type="entry name" value="HATPase_c"/>
    <property type="match status" value="1"/>
</dbReference>
<keyword evidence="10" id="KW-1185">Reference proteome</keyword>
<dbReference type="Gene3D" id="3.30.565.10">
    <property type="entry name" value="Histidine kinase-like ATPase, C-terminal domain"/>
    <property type="match status" value="1"/>
</dbReference>
<keyword evidence="5" id="KW-0418">Kinase</keyword>
<dbReference type="SUPFAM" id="SSF55874">
    <property type="entry name" value="ATPase domain of HSP90 chaperone/DNA topoisomerase II/histidine kinase"/>
    <property type="match status" value="1"/>
</dbReference>
<evidence type="ECO:0000313" key="10">
    <source>
        <dbReference type="Proteomes" id="UP000199150"/>
    </source>
</evidence>
<dbReference type="Gene3D" id="1.10.287.130">
    <property type="match status" value="1"/>
</dbReference>
<evidence type="ECO:0000256" key="3">
    <source>
        <dbReference type="ARBA" id="ARBA00022553"/>
    </source>
</evidence>
<evidence type="ECO:0000259" key="8">
    <source>
        <dbReference type="PROSITE" id="PS50112"/>
    </source>
</evidence>
<reference evidence="10" key="1">
    <citation type="submission" date="2016-10" db="EMBL/GenBank/DDBJ databases">
        <authorList>
            <person name="Varghese N."/>
            <person name="Submissions S."/>
        </authorList>
    </citation>
    <scope>NUCLEOTIDE SEQUENCE [LARGE SCALE GENOMIC DNA]</scope>
    <source>
        <strain evidence="10">CGMCC 1.3431</strain>
    </source>
</reference>
<dbReference type="AlphaFoldDB" id="A0A1G4S383"/>
<keyword evidence="3" id="KW-0597">Phosphoprotein</keyword>
<proteinExistence type="predicted"/>
<dbReference type="InterPro" id="IPR052162">
    <property type="entry name" value="Sensor_kinase/Photoreceptor"/>
</dbReference>
<dbReference type="Proteomes" id="UP000199150">
    <property type="component" value="Unassembled WGS sequence"/>
</dbReference>
<dbReference type="PANTHER" id="PTHR43304">
    <property type="entry name" value="PHYTOCHROME-LIKE PROTEIN CPH1"/>
    <property type="match status" value="1"/>
</dbReference>
<evidence type="ECO:0000256" key="5">
    <source>
        <dbReference type="ARBA" id="ARBA00022777"/>
    </source>
</evidence>
<dbReference type="InterPro" id="IPR003661">
    <property type="entry name" value="HisK_dim/P_dom"/>
</dbReference>
<evidence type="ECO:0000256" key="6">
    <source>
        <dbReference type="SAM" id="Phobius"/>
    </source>
</evidence>
<dbReference type="InterPro" id="IPR005467">
    <property type="entry name" value="His_kinase_dom"/>
</dbReference>
<feature type="domain" description="Histidine kinase" evidence="7">
    <location>
        <begin position="284"/>
        <end position="498"/>
    </location>
</feature>
<dbReference type="GO" id="GO:0006355">
    <property type="term" value="P:regulation of DNA-templated transcription"/>
    <property type="evidence" value="ECO:0007669"/>
    <property type="project" value="InterPro"/>
</dbReference>
<dbReference type="PROSITE" id="PS50112">
    <property type="entry name" value="PAS"/>
    <property type="match status" value="1"/>
</dbReference>
<keyword evidence="6" id="KW-1133">Transmembrane helix</keyword>
<organism evidence="9 10">
    <name type="scientific">Asticcacaulis taihuensis</name>
    <dbReference type="NCBI Taxonomy" id="260084"/>
    <lineage>
        <taxon>Bacteria</taxon>
        <taxon>Pseudomonadati</taxon>
        <taxon>Pseudomonadota</taxon>
        <taxon>Alphaproteobacteria</taxon>
        <taxon>Caulobacterales</taxon>
        <taxon>Caulobacteraceae</taxon>
        <taxon>Asticcacaulis</taxon>
    </lineage>
</organism>
<feature type="transmembrane region" description="Helical" evidence="6">
    <location>
        <begin position="101"/>
        <end position="122"/>
    </location>
</feature>
<dbReference type="InterPro" id="IPR000014">
    <property type="entry name" value="PAS"/>
</dbReference>
<protein>
    <recommendedName>
        <fullName evidence="2">histidine kinase</fullName>
        <ecNumber evidence="2">2.7.13.3</ecNumber>
    </recommendedName>
</protein>
<dbReference type="InterPro" id="IPR036097">
    <property type="entry name" value="HisK_dim/P_sf"/>
</dbReference>
<dbReference type="InterPro" id="IPR004358">
    <property type="entry name" value="Sig_transdc_His_kin-like_C"/>
</dbReference>
<dbReference type="EC" id="2.7.13.3" evidence="2"/>
<dbReference type="PANTHER" id="PTHR43304:SF1">
    <property type="entry name" value="PAC DOMAIN-CONTAINING PROTEIN"/>
    <property type="match status" value="1"/>
</dbReference>
<evidence type="ECO:0000313" key="9">
    <source>
        <dbReference type="EMBL" id="SCW63125.1"/>
    </source>
</evidence>
<dbReference type="CDD" id="cd00082">
    <property type="entry name" value="HisKA"/>
    <property type="match status" value="1"/>
</dbReference>
<feature type="domain" description="PAS" evidence="8">
    <location>
        <begin position="144"/>
        <end position="197"/>
    </location>
</feature>
<dbReference type="Gene3D" id="3.30.450.20">
    <property type="entry name" value="PAS domain"/>
    <property type="match status" value="1"/>
</dbReference>
<dbReference type="InterPro" id="IPR036890">
    <property type="entry name" value="HATPase_C_sf"/>
</dbReference>
<dbReference type="InterPro" id="IPR003594">
    <property type="entry name" value="HATPase_dom"/>
</dbReference>
<dbReference type="SUPFAM" id="SSF55785">
    <property type="entry name" value="PYP-like sensor domain (PAS domain)"/>
    <property type="match status" value="1"/>
</dbReference>
<dbReference type="STRING" id="260084.SAMN02927928_2353"/>
<dbReference type="PROSITE" id="PS50109">
    <property type="entry name" value="HIS_KIN"/>
    <property type="match status" value="1"/>
</dbReference>
<dbReference type="SMART" id="SM00387">
    <property type="entry name" value="HATPase_c"/>
    <property type="match status" value="1"/>
</dbReference>
<feature type="transmembrane region" description="Helical" evidence="6">
    <location>
        <begin position="30"/>
        <end position="54"/>
    </location>
</feature>
<dbReference type="Pfam" id="PF00989">
    <property type="entry name" value="PAS"/>
    <property type="match status" value="1"/>
</dbReference>
<dbReference type="GO" id="GO:0000155">
    <property type="term" value="F:phosphorelay sensor kinase activity"/>
    <property type="evidence" value="ECO:0007669"/>
    <property type="project" value="InterPro"/>
</dbReference>
<name>A0A1G4S383_9CAUL</name>
<dbReference type="EMBL" id="FMTS01000003">
    <property type="protein sequence ID" value="SCW63125.1"/>
    <property type="molecule type" value="Genomic_DNA"/>
</dbReference>
<keyword evidence="6" id="KW-0812">Transmembrane</keyword>
<dbReference type="SUPFAM" id="SSF47384">
    <property type="entry name" value="Homodimeric domain of signal transducing histidine kinase"/>
    <property type="match status" value="1"/>
</dbReference>
<dbReference type="FunFam" id="3.30.565.10:FF:000006">
    <property type="entry name" value="Sensor histidine kinase WalK"/>
    <property type="match status" value="1"/>
</dbReference>